<reference evidence="16" key="1">
    <citation type="submission" date="2016-06" db="EMBL/GenBank/DDBJ databases">
        <title>Draft Genome sequence of the fungus Inonotus baumii.</title>
        <authorList>
            <person name="Zhu H."/>
            <person name="Lin W."/>
        </authorList>
    </citation>
    <scope>NUCLEOTIDE SEQUENCE</scope>
    <source>
        <strain evidence="16">821</strain>
    </source>
</reference>
<dbReference type="PROSITE" id="PS51314">
    <property type="entry name" value="VPS37_C"/>
    <property type="match status" value="1"/>
</dbReference>
<evidence type="ECO:0000256" key="1">
    <source>
        <dbReference type="ARBA" id="ARBA00001971"/>
    </source>
</evidence>
<keyword evidence="10 14" id="KW-0653">Protein transport</keyword>
<keyword evidence="13" id="KW-0503">Monooxygenase</keyword>
<keyword evidence="17" id="KW-1185">Reference proteome</keyword>
<dbReference type="AlphaFoldDB" id="A0A9Q5I004"/>
<evidence type="ECO:0000256" key="14">
    <source>
        <dbReference type="PROSITE-ProRule" id="PRU00646"/>
    </source>
</evidence>
<evidence type="ECO:0000256" key="2">
    <source>
        <dbReference type="ARBA" id="ARBA00004177"/>
    </source>
</evidence>
<organism evidence="16 17">
    <name type="scientific">Sanghuangporus baumii</name>
    <name type="common">Phellinus baumii</name>
    <dbReference type="NCBI Taxonomy" id="108892"/>
    <lineage>
        <taxon>Eukaryota</taxon>
        <taxon>Fungi</taxon>
        <taxon>Dikarya</taxon>
        <taxon>Basidiomycota</taxon>
        <taxon>Agaricomycotina</taxon>
        <taxon>Agaricomycetes</taxon>
        <taxon>Hymenochaetales</taxon>
        <taxon>Hymenochaetaceae</taxon>
        <taxon>Sanghuangporus</taxon>
    </lineage>
</organism>
<dbReference type="PANTHER" id="PTHR24305:SF166">
    <property type="entry name" value="CYTOCHROME P450 12A4, MITOCHONDRIAL-RELATED"/>
    <property type="match status" value="1"/>
</dbReference>
<dbReference type="Pfam" id="PF00067">
    <property type="entry name" value="p450"/>
    <property type="match status" value="1"/>
</dbReference>
<comment type="similarity">
    <text evidence="4">Belongs to the VPS37 family.</text>
</comment>
<dbReference type="PANTHER" id="PTHR24305">
    <property type="entry name" value="CYTOCHROME P450"/>
    <property type="match status" value="1"/>
</dbReference>
<evidence type="ECO:0000259" key="15">
    <source>
        <dbReference type="PROSITE" id="PS51314"/>
    </source>
</evidence>
<accession>A0A9Q5I004</accession>
<dbReference type="InterPro" id="IPR050121">
    <property type="entry name" value="Cytochrome_P450_monoxygenase"/>
</dbReference>
<gene>
    <name evidence="16" type="ORF">A7U60_g3925</name>
</gene>
<comment type="caution">
    <text evidence="16">The sequence shown here is derived from an EMBL/GenBank/DDBJ whole genome shotgun (WGS) entry which is preliminary data.</text>
</comment>
<dbReference type="Proteomes" id="UP000757232">
    <property type="component" value="Unassembled WGS sequence"/>
</dbReference>
<dbReference type="InterPro" id="IPR001128">
    <property type="entry name" value="Cyt_P450"/>
</dbReference>
<comment type="similarity">
    <text evidence="5">Belongs to the cytochrome P450 family.</text>
</comment>
<dbReference type="GO" id="GO:0043162">
    <property type="term" value="P:ubiquitin-dependent protein catabolic process via the multivesicular body sorting pathway"/>
    <property type="evidence" value="ECO:0007669"/>
    <property type="project" value="UniProtKB-ARBA"/>
</dbReference>
<dbReference type="EMBL" id="LNZH02000167">
    <property type="protein sequence ID" value="OCB88970.1"/>
    <property type="molecule type" value="Genomic_DNA"/>
</dbReference>
<evidence type="ECO:0000313" key="16">
    <source>
        <dbReference type="EMBL" id="OCB88970.1"/>
    </source>
</evidence>
<keyword evidence="9" id="KW-0967">Endosome</keyword>
<evidence type="ECO:0000256" key="3">
    <source>
        <dbReference type="ARBA" id="ARBA00005179"/>
    </source>
</evidence>
<dbReference type="GO" id="GO:0072666">
    <property type="term" value="P:establishment of protein localization to vacuole"/>
    <property type="evidence" value="ECO:0007669"/>
    <property type="project" value="UniProtKB-ARBA"/>
</dbReference>
<dbReference type="CDD" id="cd11069">
    <property type="entry name" value="CYP_FUM15-like"/>
    <property type="match status" value="1"/>
</dbReference>
<keyword evidence="11" id="KW-0560">Oxidoreductase</keyword>
<evidence type="ECO:0000256" key="7">
    <source>
        <dbReference type="ARBA" id="ARBA00022617"/>
    </source>
</evidence>
<dbReference type="Gene3D" id="1.10.287.660">
    <property type="entry name" value="Helix hairpin bin"/>
    <property type="match status" value="1"/>
</dbReference>
<dbReference type="PRINTS" id="PR00385">
    <property type="entry name" value="P450"/>
</dbReference>
<dbReference type="GO" id="GO:0016705">
    <property type="term" value="F:oxidoreductase activity, acting on paired donors, with incorporation or reduction of molecular oxygen"/>
    <property type="evidence" value="ECO:0007669"/>
    <property type="project" value="InterPro"/>
</dbReference>
<evidence type="ECO:0000256" key="11">
    <source>
        <dbReference type="ARBA" id="ARBA00023002"/>
    </source>
</evidence>
<dbReference type="OrthoDB" id="10260857at2759"/>
<keyword evidence="6 14" id="KW-0813">Transport</keyword>
<keyword evidence="12" id="KW-0408">Iron</keyword>
<evidence type="ECO:0000256" key="9">
    <source>
        <dbReference type="ARBA" id="ARBA00022753"/>
    </source>
</evidence>
<evidence type="ECO:0000256" key="6">
    <source>
        <dbReference type="ARBA" id="ARBA00022448"/>
    </source>
</evidence>
<evidence type="ECO:0000256" key="13">
    <source>
        <dbReference type="ARBA" id="ARBA00023033"/>
    </source>
</evidence>
<dbReference type="InterPro" id="IPR009851">
    <property type="entry name" value="Mod_r"/>
</dbReference>
<proteinExistence type="inferred from homology"/>
<dbReference type="Pfam" id="PF07200">
    <property type="entry name" value="Mod_r"/>
    <property type="match status" value="1"/>
</dbReference>
<evidence type="ECO:0000256" key="5">
    <source>
        <dbReference type="ARBA" id="ARBA00010617"/>
    </source>
</evidence>
<comment type="cofactor">
    <cofactor evidence="1">
        <name>heme</name>
        <dbReference type="ChEBI" id="CHEBI:30413"/>
    </cofactor>
</comment>
<comment type="pathway">
    <text evidence="3">Secondary metabolite biosynthesis.</text>
</comment>
<evidence type="ECO:0000256" key="12">
    <source>
        <dbReference type="ARBA" id="ARBA00023004"/>
    </source>
</evidence>
<evidence type="ECO:0000256" key="10">
    <source>
        <dbReference type="ARBA" id="ARBA00022927"/>
    </source>
</evidence>
<dbReference type="GO" id="GO:0006886">
    <property type="term" value="P:intracellular protein transport"/>
    <property type="evidence" value="ECO:0007669"/>
    <property type="project" value="UniProtKB-ARBA"/>
</dbReference>
<evidence type="ECO:0000256" key="4">
    <source>
        <dbReference type="ARBA" id="ARBA00007617"/>
    </source>
</evidence>
<dbReference type="GO" id="GO:0000813">
    <property type="term" value="C:ESCRT I complex"/>
    <property type="evidence" value="ECO:0007669"/>
    <property type="project" value="UniProtKB-ARBA"/>
</dbReference>
<dbReference type="InterPro" id="IPR036396">
    <property type="entry name" value="Cyt_P450_sf"/>
</dbReference>
<dbReference type="Gene3D" id="1.10.630.10">
    <property type="entry name" value="Cytochrome P450"/>
    <property type="match status" value="1"/>
</dbReference>
<dbReference type="GO" id="GO:0004497">
    <property type="term" value="F:monooxygenase activity"/>
    <property type="evidence" value="ECO:0007669"/>
    <property type="project" value="UniProtKB-KW"/>
</dbReference>
<dbReference type="InterPro" id="IPR037202">
    <property type="entry name" value="ESCRT_assembly_dom"/>
</dbReference>
<dbReference type="GO" id="GO:0020037">
    <property type="term" value="F:heme binding"/>
    <property type="evidence" value="ECO:0007669"/>
    <property type="project" value="InterPro"/>
</dbReference>
<dbReference type="GO" id="GO:0005506">
    <property type="term" value="F:iron ion binding"/>
    <property type="evidence" value="ECO:0007669"/>
    <property type="project" value="InterPro"/>
</dbReference>
<keyword evidence="7" id="KW-0349">Heme</keyword>
<keyword evidence="8" id="KW-0479">Metal-binding</keyword>
<comment type="subcellular location">
    <subcellularLocation>
        <location evidence="2">Endosome</location>
    </subcellularLocation>
</comment>
<feature type="domain" description="VPS37 C-terminal" evidence="15">
    <location>
        <begin position="655"/>
        <end position="752"/>
    </location>
</feature>
<dbReference type="SUPFAM" id="SSF140111">
    <property type="entry name" value="Endosomal sorting complex assembly domain"/>
    <property type="match status" value="1"/>
</dbReference>
<evidence type="ECO:0000313" key="17">
    <source>
        <dbReference type="Proteomes" id="UP000757232"/>
    </source>
</evidence>
<sequence length="752" mass="85521">MGLTTGQIVVASVSALFLYCVLRFLQSQWVYSQIAGPAPESWIKGHFGQFYSLEGWTFHEELYRKYGGVARLDSLFGQRQLYVSDPLALHYICVKDQYIYEETDVFLALNKLRFGDEHKKQRKLLNPVFHIKHMRNLLPVFYPIAYRTAAVLENEVKKGKDSVDVYYWISRGALEYIGQGGLGYSFDALDDTKTNAYASALQSSGPLLSRLRFFLQFVPTLMKIGPPAFRRKIVDILPSETVSTLSLLINTTYEQAKRIFQEKREALRDGDEVVAEKIGSGRDILSVLMQANMAGEGGVSIPEDELLAHMSTFIVAGHDTTSTATNRILHVLSQHPLEQAKLREEITSARKEHGELDYDFLMALPYLDAVCRETLRVYPPIPFLERTVRKDTLLPLHWPIKSADGKTEIKEIPMKKGTSVQISIIGANRNKAIWGEDADEWRPERWLEPLPKSVDEAHLPAVYSQLMTFLGGGRACIGFKFAELEMSKDLLTSFGDYSQECSRRGCPFGAAGEINLRAWPGISLIPISGIDAGRENPRDHDGRSATHYLTGHWILPSAFPPTSTRVHMSFNSPLFAEFPELSKYSREDLEDMLNDPQYFQAVFHSLPQVQAMFQAQIDLGMANQELARNNLALQEQLYSLRSETKEAFDRARSLEARWRALEKEQKEVYQRFTPQFMLMRLRHATTAQDDLSEARASEFVQSSAISASGPSDTNGKDVDDFVKEFRELRKVYHKRVMWGDRWAAGKVEWHDD</sequence>
<evidence type="ECO:0000256" key="8">
    <source>
        <dbReference type="ARBA" id="ARBA00022723"/>
    </source>
</evidence>
<protein>
    <submittedName>
        <fullName evidence="16">Cytochrome P450</fullName>
    </submittedName>
</protein>
<name>A0A9Q5I004_SANBA</name>
<dbReference type="InterPro" id="IPR029012">
    <property type="entry name" value="Helix_hairpin_bin_sf"/>
</dbReference>
<dbReference type="SUPFAM" id="SSF48264">
    <property type="entry name" value="Cytochrome P450"/>
    <property type="match status" value="1"/>
</dbReference>